<sequence>MTRRFGRRMIALLLAPLLTGCSIGDVRRPPPDRAAPSPRPPATAPTPSPPAPGVELREVRVPVGKGYDFPYVEFVTAERAYALFSSCPTRSTARDCPAVLYATVDGGRSWRRLVLPRLVAENPQLYAVPEVLALLAEPHGWYTSTDGGRTFAHTAQAPVAWRAAQGRYQIDEATGRVVRWAGPRATPLPAQPPVSAPHGIVEARGLLVVAGVDGGRPYAAVSTDRGSTWQRTPVPVPDGEVGVLRPMVGPDGEARLVGWPPDRTGFPSLWRYLGRWVPVAATGHPARAASVVPLTTGRFAVNGPDGVGVVADGRYGPLDWPVTPEHHLTMLADGTLAGRAPDEVLLATGPVGDRRWVRVVLAPA</sequence>
<feature type="compositionally biased region" description="Pro residues" evidence="1">
    <location>
        <begin position="37"/>
        <end position="52"/>
    </location>
</feature>
<feature type="signal peptide" evidence="2">
    <location>
        <begin position="1"/>
        <end position="24"/>
    </location>
</feature>
<reference evidence="4" key="1">
    <citation type="submission" date="2016-06" db="EMBL/GenBank/DDBJ databases">
        <authorList>
            <person name="Varghese N."/>
            <person name="Submissions Spin"/>
        </authorList>
    </citation>
    <scope>NUCLEOTIDE SEQUENCE [LARGE SCALE GENOMIC DNA]</scope>
    <source>
        <strain evidence="4">DSM 43168</strain>
    </source>
</reference>
<feature type="region of interest" description="Disordered" evidence="1">
    <location>
        <begin position="24"/>
        <end position="54"/>
    </location>
</feature>
<name>A0A1C4Z5U3_9ACTN</name>
<dbReference type="STRING" id="47853.TK50_02215"/>
<dbReference type="InterPro" id="IPR036278">
    <property type="entry name" value="Sialidase_sf"/>
</dbReference>
<proteinExistence type="predicted"/>
<evidence type="ECO:0000256" key="1">
    <source>
        <dbReference type="SAM" id="MobiDB-lite"/>
    </source>
</evidence>
<feature type="chain" id="PRO_5008709960" description="Exo-alpha-sialidase" evidence="2">
    <location>
        <begin position="25"/>
        <end position="364"/>
    </location>
</feature>
<dbReference type="SUPFAM" id="SSF50939">
    <property type="entry name" value="Sialidases"/>
    <property type="match status" value="1"/>
</dbReference>
<dbReference type="PROSITE" id="PS51257">
    <property type="entry name" value="PROKAR_LIPOPROTEIN"/>
    <property type="match status" value="1"/>
</dbReference>
<dbReference type="Proteomes" id="UP000183585">
    <property type="component" value="Unassembled WGS sequence"/>
</dbReference>
<dbReference type="RefSeq" id="WP_141723830.1">
    <property type="nucleotide sequence ID" value="NZ_FMCT01000007.1"/>
</dbReference>
<organism evidence="3 4">
    <name type="scientific">Micromonospora carbonacea</name>
    <dbReference type="NCBI Taxonomy" id="47853"/>
    <lineage>
        <taxon>Bacteria</taxon>
        <taxon>Bacillati</taxon>
        <taxon>Actinomycetota</taxon>
        <taxon>Actinomycetes</taxon>
        <taxon>Micromonosporales</taxon>
        <taxon>Micromonosporaceae</taxon>
        <taxon>Micromonospora</taxon>
    </lineage>
</organism>
<dbReference type="EMBL" id="FMCT01000007">
    <property type="protein sequence ID" value="SCF28330.1"/>
    <property type="molecule type" value="Genomic_DNA"/>
</dbReference>
<evidence type="ECO:0000313" key="3">
    <source>
        <dbReference type="EMBL" id="SCF28330.1"/>
    </source>
</evidence>
<dbReference type="InterPro" id="IPR015943">
    <property type="entry name" value="WD40/YVTN_repeat-like_dom_sf"/>
</dbReference>
<evidence type="ECO:0000313" key="4">
    <source>
        <dbReference type="Proteomes" id="UP000183585"/>
    </source>
</evidence>
<evidence type="ECO:0000256" key="2">
    <source>
        <dbReference type="SAM" id="SignalP"/>
    </source>
</evidence>
<keyword evidence="4" id="KW-1185">Reference proteome</keyword>
<gene>
    <name evidence="3" type="ORF">GA0070563_107286</name>
</gene>
<accession>A0A1C4Z5U3</accession>
<evidence type="ECO:0008006" key="5">
    <source>
        <dbReference type="Google" id="ProtNLM"/>
    </source>
</evidence>
<dbReference type="Gene3D" id="2.130.10.10">
    <property type="entry name" value="YVTN repeat-like/Quinoprotein amine dehydrogenase"/>
    <property type="match status" value="1"/>
</dbReference>
<feature type="region of interest" description="Disordered" evidence="1">
    <location>
        <begin position="221"/>
        <end position="242"/>
    </location>
</feature>
<dbReference type="AlphaFoldDB" id="A0A1C4Z5U3"/>
<keyword evidence="2" id="KW-0732">Signal</keyword>
<protein>
    <recommendedName>
        <fullName evidence="5">Exo-alpha-sialidase</fullName>
    </recommendedName>
</protein>